<dbReference type="OrthoDB" id="2134184at2759"/>
<dbReference type="Proteomes" id="UP000780801">
    <property type="component" value="Unassembled WGS sequence"/>
</dbReference>
<organism evidence="1 2">
    <name type="scientific">Lunasporangiospora selenospora</name>
    <dbReference type="NCBI Taxonomy" id="979761"/>
    <lineage>
        <taxon>Eukaryota</taxon>
        <taxon>Fungi</taxon>
        <taxon>Fungi incertae sedis</taxon>
        <taxon>Mucoromycota</taxon>
        <taxon>Mortierellomycotina</taxon>
        <taxon>Mortierellomycetes</taxon>
        <taxon>Mortierellales</taxon>
        <taxon>Mortierellaceae</taxon>
        <taxon>Lunasporangiospora</taxon>
    </lineage>
</organism>
<proteinExistence type="predicted"/>
<comment type="caution">
    <text evidence="1">The sequence shown here is derived from an EMBL/GenBank/DDBJ whole genome shotgun (WGS) entry which is preliminary data.</text>
</comment>
<accession>A0A9P6FRK7</accession>
<evidence type="ECO:0000313" key="2">
    <source>
        <dbReference type="Proteomes" id="UP000780801"/>
    </source>
</evidence>
<gene>
    <name evidence="1" type="ORF">BGW38_003334</name>
</gene>
<evidence type="ECO:0000313" key="1">
    <source>
        <dbReference type="EMBL" id="KAF9580139.1"/>
    </source>
</evidence>
<keyword evidence="2" id="KW-1185">Reference proteome</keyword>
<name>A0A9P6FRK7_9FUNG</name>
<dbReference type="EMBL" id="JAABOA010002259">
    <property type="protein sequence ID" value="KAF9580139.1"/>
    <property type="molecule type" value="Genomic_DNA"/>
</dbReference>
<protein>
    <submittedName>
        <fullName evidence="1">Uncharacterized protein</fullName>
    </submittedName>
</protein>
<dbReference type="AlphaFoldDB" id="A0A9P6FRK7"/>
<sequence>MTSKMDALATLQQLDDECTTWSNHHAHSCNLLASLLNIARQRNQTLIQLQLQSKKSSSPVSTTTATATHGSPAPKALLASSTLQALIHKQTLEIESVITQLLDSIQTFERVVLAMTTLERQVEAALQKVDPSTFLSAREDASSRLLDTAEISPLDLLDWVSRTRAMYARELLLKRTQVNPMTLTTALDHFDTLAKLQKSWGLQYHIDFGLEQEMVERIKTYRRVREFSTTRS</sequence>
<reference evidence="1" key="1">
    <citation type="journal article" date="2020" name="Fungal Divers.">
        <title>Resolving the Mortierellaceae phylogeny through synthesis of multi-gene phylogenetics and phylogenomics.</title>
        <authorList>
            <person name="Vandepol N."/>
            <person name="Liber J."/>
            <person name="Desiro A."/>
            <person name="Na H."/>
            <person name="Kennedy M."/>
            <person name="Barry K."/>
            <person name="Grigoriev I.V."/>
            <person name="Miller A.N."/>
            <person name="O'Donnell K."/>
            <person name="Stajich J.E."/>
            <person name="Bonito G."/>
        </authorList>
    </citation>
    <scope>NUCLEOTIDE SEQUENCE</scope>
    <source>
        <strain evidence="1">KOD1015</strain>
    </source>
</reference>